<dbReference type="Pfam" id="PF00621">
    <property type="entry name" value="RhoGEF"/>
    <property type="match status" value="1"/>
</dbReference>
<dbReference type="Gene3D" id="1.20.900.10">
    <property type="entry name" value="Dbl homology (DH) domain"/>
    <property type="match status" value="1"/>
</dbReference>
<dbReference type="InterPro" id="IPR000219">
    <property type="entry name" value="DH_dom"/>
</dbReference>
<dbReference type="InterPro" id="IPR055251">
    <property type="entry name" value="SOS1_NGEF_PH"/>
</dbReference>
<evidence type="ECO:0000259" key="3">
    <source>
        <dbReference type="PROSITE" id="PS50010"/>
    </source>
</evidence>
<dbReference type="InterPro" id="IPR051336">
    <property type="entry name" value="RhoGEF_Guanine_NuclExch_SF"/>
</dbReference>
<evidence type="ECO:0000313" key="4">
    <source>
        <dbReference type="Proteomes" id="UP000887540"/>
    </source>
</evidence>
<protein>
    <submittedName>
        <fullName evidence="5">DH domain-containing protein</fullName>
    </submittedName>
</protein>
<keyword evidence="4" id="KW-1185">Reference proteome</keyword>
<dbReference type="Gene3D" id="2.30.29.30">
    <property type="entry name" value="Pleckstrin-homology domain (PH domain)/Phosphotyrosine-binding domain (PTB)"/>
    <property type="match status" value="1"/>
</dbReference>
<evidence type="ECO:0000256" key="1">
    <source>
        <dbReference type="ARBA" id="ARBA00022658"/>
    </source>
</evidence>
<dbReference type="Pfam" id="PF23289">
    <property type="entry name" value="Spectrin_5"/>
    <property type="match status" value="1"/>
</dbReference>
<dbReference type="SUPFAM" id="SSF50729">
    <property type="entry name" value="PH domain-like"/>
    <property type="match status" value="1"/>
</dbReference>
<dbReference type="InterPro" id="IPR011993">
    <property type="entry name" value="PH-like_dom_sf"/>
</dbReference>
<dbReference type="CDD" id="cd00160">
    <property type="entry name" value="RhoGEF"/>
    <property type="match status" value="1"/>
</dbReference>
<dbReference type="PANTHER" id="PTHR22826:SF211">
    <property type="entry name" value="LD43457P"/>
    <property type="match status" value="1"/>
</dbReference>
<dbReference type="SMART" id="SM00233">
    <property type="entry name" value="PH"/>
    <property type="match status" value="1"/>
</dbReference>
<dbReference type="SUPFAM" id="SSF48065">
    <property type="entry name" value="DBL homology domain (DH-domain)"/>
    <property type="match status" value="1"/>
</dbReference>
<dbReference type="AlphaFoldDB" id="A0A914BWS7"/>
<dbReference type="InterPro" id="IPR001849">
    <property type="entry name" value="PH_domain"/>
</dbReference>
<dbReference type="Proteomes" id="UP000887540">
    <property type="component" value="Unplaced"/>
</dbReference>
<keyword evidence="1" id="KW-0344">Guanine-nucleotide releasing factor</keyword>
<evidence type="ECO:0000313" key="5">
    <source>
        <dbReference type="WBParaSite" id="ACRNAN_Path_1178.g4557.t1"/>
    </source>
</evidence>
<feature type="domain" description="PH" evidence="2">
    <location>
        <begin position="407"/>
        <end position="522"/>
    </location>
</feature>
<dbReference type="Pfam" id="PF22697">
    <property type="entry name" value="SOS1_NGEF_PH"/>
    <property type="match status" value="1"/>
</dbReference>
<evidence type="ECO:0000259" key="2">
    <source>
        <dbReference type="PROSITE" id="PS50003"/>
    </source>
</evidence>
<dbReference type="PROSITE" id="PS50003">
    <property type="entry name" value="PH_DOMAIN"/>
    <property type="match status" value="1"/>
</dbReference>
<sequence length="663" mass="76221">MAITLQQNGEELIASQNIEHNDSLRPKCDELARMIDALSSALEYRTRIIDLSKIMHQQINEANKWCKRGVELLSTIPLKFTSNSIKTFMDNLDIFLLDGESLQLNFLKDSSNMDNLILLTTIDSSNLLSQVAERVDDIRRMSVSRRDVLYKMAERESRKPIQIVIPEKIANKNTASISAAQTESNEEIKNVKKCLDANNQLSVYNESNKTINSKIRYVIEELINTEKTYVLELKSIIECYIKPFESSDNINLIPVQLRGQTETIFGNIRELLEFHNHSILDEFLKYPDLPTEICHILINQRNNFLQLYRYYCQNKPHSEAMRREYVDGNKFFLECQQRAGHLLPLSSYLLKPIQRITKYQLLLKELLRHCNEDMRQEVQAALAAMLDLLTQLNSDMHQLHILGFIGDLRLLGPLRLQTECDVFPFKRKSHKLANKIQKRYLFLFDGGILFCKKRNQQISVAPEYYEYKLCIPIQNLGFAECPKTSSNRFEIWDVTKTDGYEILTLDENIRFKWIQKIKRLNFIATSSNINADGKKGDTTVPVPRPQSWTSECTISSRTSVSTSDENCLMHNSECICNIANDSNGKHSSSASNSQGFSNVIENHTEIDKNPILSTFIVTTINTSSSRSLTDTSNEMKFLKDDNASKTNEEDQIINKLFNDVSLC</sequence>
<dbReference type="PANTHER" id="PTHR22826">
    <property type="entry name" value="RHO GUANINE EXCHANGE FACTOR-RELATED"/>
    <property type="match status" value="1"/>
</dbReference>
<feature type="domain" description="DH" evidence="3">
    <location>
        <begin position="214"/>
        <end position="395"/>
    </location>
</feature>
<dbReference type="InterPro" id="IPR035899">
    <property type="entry name" value="DBL_dom_sf"/>
</dbReference>
<reference evidence="5" key="1">
    <citation type="submission" date="2022-11" db="UniProtKB">
        <authorList>
            <consortium name="WormBaseParasite"/>
        </authorList>
    </citation>
    <scope>IDENTIFICATION</scope>
</reference>
<organism evidence="4 5">
    <name type="scientific">Acrobeloides nanus</name>
    <dbReference type="NCBI Taxonomy" id="290746"/>
    <lineage>
        <taxon>Eukaryota</taxon>
        <taxon>Metazoa</taxon>
        <taxon>Ecdysozoa</taxon>
        <taxon>Nematoda</taxon>
        <taxon>Chromadorea</taxon>
        <taxon>Rhabditida</taxon>
        <taxon>Tylenchina</taxon>
        <taxon>Cephalobomorpha</taxon>
        <taxon>Cephaloboidea</taxon>
        <taxon>Cephalobidae</taxon>
        <taxon>Acrobeloides</taxon>
    </lineage>
</organism>
<dbReference type="PROSITE" id="PS50010">
    <property type="entry name" value="DH_2"/>
    <property type="match status" value="1"/>
</dbReference>
<dbReference type="WBParaSite" id="ACRNAN_Path_1178.g4557.t1">
    <property type="protein sequence ID" value="ACRNAN_Path_1178.g4557.t1"/>
    <property type="gene ID" value="ACRNAN_Path_1178.g4557"/>
</dbReference>
<dbReference type="InterPro" id="IPR056466">
    <property type="entry name" value="Spectrin_DBS"/>
</dbReference>
<name>A0A914BWS7_9BILA</name>
<proteinExistence type="predicted"/>
<dbReference type="SMART" id="SM00325">
    <property type="entry name" value="RhoGEF"/>
    <property type="match status" value="1"/>
</dbReference>
<dbReference type="GO" id="GO:0005737">
    <property type="term" value="C:cytoplasm"/>
    <property type="evidence" value="ECO:0007669"/>
    <property type="project" value="TreeGrafter"/>
</dbReference>
<accession>A0A914BWS7</accession>
<dbReference type="GO" id="GO:0005085">
    <property type="term" value="F:guanyl-nucleotide exchange factor activity"/>
    <property type="evidence" value="ECO:0007669"/>
    <property type="project" value="UniProtKB-KW"/>
</dbReference>